<evidence type="ECO:0000313" key="3">
    <source>
        <dbReference type="Proteomes" id="UP000377798"/>
    </source>
</evidence>
<feature type="domain" description="PDZ" evidence="1">
    <location>
        <begin position="1"/>
        <end position="44"/>
    </location>
</feature>
<evidence type="ECO:0000313" key="2">
    <source>
        <dbReference type="EMBL" id="VFB16297.1"/>
    </source>
</evidence>
<dbReference type="SUPFAM" id="SSF102114">
    <property type="entry name" value="Radical SAM enzymes"/>
    <property type="match status" value="1"/>
</dbReference>
<dbReference type="InterPro" id="IPR001478">
    <property type="entry name" value="PDZ"/>
</dbReference>
<keyword evidence="3" id="KW-1185">Reference proteome</keyword>
<sequence length="451" mass="52128">MEIKNSYNFQNTIQTVLPDTIASEIGLEEGDQLISINGQKIKDVIDYRFLIHDEQIELEIEKKSGEVIIFDIEKDYDEDLGLDFSNPLIDHAKSCSNHCVFCFIDQLPKNLRSTLYFKDDDSRLSFLQGNFITLTNMSQDEINRMIQYRISPVNVSIHTTNPNLRRRMLGHREAGKILDTLKRFHEANLEINGQIVLIPEMNDGEELDRTMEDLYNLYPTLQSVAIVPVGLTRHRKNLFPLREFRENELLKVIDQVEKMQKKCLETIGTRLFFLSDEFYLKVKRPLPSEEAYEGYPQIENGVGMTRSFLEEVYQGIQKHKNKLNKKISGKKVTIAFVTSTLSKETMLKVKAWLESAISNLSIEVYPVKNNFFGQSVNVSGLLTGYDVLDQLKGVQADAIMLPRNMFREDMLITLDDQTDESLSKQLKQEIYLGPWDGFKFINELEKVIDNE</sequence>
<dbReference type="Pfam" id="PF04459">
    <property type="entry name" value="DUF512"/>
    <property type="match status" value="1"/>
</dbReference>
<dbReference type="InterPro" id="IPR007549">
    <property type="entry name" value="DUF512"/>
</dbReference>
<dbReference type="Gene3D" id="2.30.42.10">
    <property type="match status" value="1"/>
</dbReference>
<organism evidence="2 3">
    <name type="scientific">Urinicoccus massiliensis</name>
    <dbReference type="NCBI Taxonomy" id="1723382"/>
    <lineage>
        <taxon>Bacteria</taxon>
        <taxon>Bacillati</taxon>
        <taxon>Bacillota</taxon>
        <taxon>Tissierellia</taxon>
        <taxon>Tissierellales</taxon>
        <taxon>Peptoniphilaceae</taxon>
        <taxon>Urinicoccus</taxon>
    </lineage>
</organism>
<dbReference type="InterPro" id="IPR041489">
    <property type="entry name" value="PDZ_6"/>
</dbReference>
<protein>
    <submittedName>
        <fullName evidence="2">Putative FeS-containing Cyanobacterial-specific oxidoreductase</fullName>
    </submittedName>
</protein>
<dbReference type="Gene3D" id="3.20.20.70">
    <property type="entry name" value="Aldolase class I"/>
    <property type="match status" value="1"/>
</dbReference>
<dbReference type="PROSITE" id="PS50106">
    <property type="entry name" value="PDZ"/>
    <property type="match status" value="1"/>
</dbReference>
<dbReference type="InterPro" id="IPR045375">
    <property type="entry name" value="Put_radical_SAM-like_N"/>
</dbReference>
<dbReference type="Proteomes" id="UP000377798">
    <property type="component" value="Unassembled WGS sequence"/>
</dbReference>
<dbReference type="EMBL" id="CAACYI010000001">
    <property type="protein sequence ID" value="VFB16297.1"/>
    <property type="molecule type" value="Genomic_DNA"/>
</dbReference>
<reference evidence="2 3" key="1">
    <citation type="submission" date="2019-02" db="EMBL/GenBank/DDBJ databases">
        <authorList>
            <consortium name="Pathogen Informatics"/>
        </authorList>
    </citation>
    <scope>NUCLEOTIDE SEQUENCE [LARGE SCALE GENOMIC DNA]</scope>
    <source>
        <strain evidence="2 3">3012STDY7089603</strain>
    </source>
</reference>
<dbReference type="InterPro" id="IPR058240">
    <property type="entry name" value="rSAM_sf"/>
</dbReference>
<evidence type="ECO:0000259" key="1">
    <source>
        <dbReference type="PROSITE" id="PS50106"/>
    </source>
</evidence>
<proteinExistence type="predicted"/>
<dbReference type="Pfam" id="PF19238">
    <property type="entry name" value="Radical_SAM_2"/>
    <property type="match status" value="1"/>
</dbReference>
<dbReference type="RefSeq" id="WP_131748889.1">
    <property type="nucleotide sequence ID" value="NZ_CAACYI010000001.1"/>
</dbReference>
<dbReference type="InterPro" id="IPR013785">
    <property type="entry name" value="Aldolase_TIM"/>
</dbReference>
<gene>
    <name evidence="2" type="ORF">NCTC13150_00818</name>
</gene>
<name>A0A8H2M6Z1_9FIRM</name>
<dbReference type="Pfam" id="PF17820">
    <property type="entry name" value="PDZ_6"/>
    <property type="match status" value="1"/>
</dbReference>
<comment type="caution">
    <text evidence="2">The sequence shown here is derived from an EMBL/GenBank/DDBJ whole genome shotgun (WGS) entry which is preliminary data.</text>
</comment>
<accession>A0A8H2M6Z1</accession>
<dbReference type="AlphaFoldDB" id="A0A8H2M6Z1"/>
<dbReference type="SUPFAM" id="SSF50156">
    <property type="entry name" value="PDZ domain-like"/>
    <property type="match status" value="1"/>
</dbReference>
<dbReference type="InterPro" id="IPR036034">
    <property type="entry name" value="PDZ_sf"/>
</dbReference>